<feature type="transmembrane region" description="Helical" evidence="3">
    <location>
        <begin position="1717"/>
        <end position="1737"/>
    </location>
</feature>
<evidence type="ECO:0000256" key="3">
    <source>
        <dbReference type="SAM" id="Phobius"/>
    </source>
</evidence>
<keyword evidence="3" id="KW-0812">Transmembrane</keyword>
<feature type="region of interest" description="Disordered" evidence="2">
    <location>
        <begin position="1024"/>
        <end position="1060"/>
    </location>
</feature>
<dbReference type="EMBL" id="BQXS01011891">
    <property type="protein sequence ID" value="GKT17882.1"/>
    <property type="molecule type" value="Genomic_DNA"/>
</dbReference>
<feature type="compositionally biased region" description="Polar residues" evidence="2">
    <location>
        <begin position="1046"/>
        <end position="1055"/>
    </location>
</feature>
<feature type="compositionally biased region" description="Acidic residues" evidence="2">
    <location>
        <begin position="106"/>
        <end position="118"/>
    </location>
</feature>
<feature type="compositionally biased region" description="Acidic residues" evidence="2">
    <location>
        <begin position="199"/>
        <end position="208"/>
    </location>
</feature>
<reference evidence="4" key="1">
    <citation type="submission" date="2022-03" db="EMBL/GenBank/DDBJ databases">
        <title>Draft genome sequence of Aduncisulcus paluster, a free-living microaerophilic Fornicata.</title>
        <authorList>
            <person name="Yuyama I."/>
            <person name="Kume K."/>
            <person name="Tamura T."/>
            <person name="Inagaki Y."/>
            <person name="Hashimoto T."/>
        </authorList>
    </citation>
    <scope>NUCLEOTIDE SEQUENCE</scope>
    <source>
        <strain evidence="4">NY0171</strain>
    </source>
</reference>
<evidence type="ECO:0000313" key="4">
    <source>
        <dbReference type="EMBL" id="GKT17882.1"/>
    </source>
</evidence>
<feature type="compositionally biased region" description="Polar residues" evidence="2">
    <location>
        <begin position="1830"/>
        <end position="1841"/>
    </location>
</feature>
<keyword evidence="1" id="KW-0802">TPR repeat</keyword>
<evidence type="ECO:0000313" key="5">
    <source>
        <dbReference type="Proteomes" id="UP001057375"/>
    </source>
</evidence>
<dbReference type="Proteomes" id="UP001057375">
    <property type="component" value="Unassembled WGS sequence"/>
</dbReference>
<dbReference type="InterPro" id="IPR011990">
    <property type="entry name" value="TPR-like_helical_dom_sf"/>
</dbReference>
<dbReference type="PANTHER" id="PTHR36812">
    <property type="entry name" value="NEUROFILAMENT TRIPLET M PROTEIN-LIKE PROTEIN"/>
    <property type="match status" value="1"/>
</dbReference>
<keyword evidence="5" id="KW-1185">Reference proteome</keyword>
<dbReference type="SMART" id="SM00028">
    <property type="entry name" value="TPR"/>
    <property type="match status" value="2"/>
</dbReference>
<feature type="region of interest" description="Disordered" evidence="2">
    <location>
        <begin position="1782"/>
        <end position="1841"/>
    </location>
</feature>
<dbReference type="SUPFAM" id="SSF48452">
    <property type="entry name" value="TPR-like"/>
    <property type="match status" value="1"/>
</dbReference>
<dbReference type="PANTHER" id="PTHR36812:SF9">
    <property type="entry name" value="MYB-LIKE PROTEIN X ISOFORM X1"/>
    <property type="match status" value="1"/>
</dbReference>
<sequence length="2137" mass="239350">LSDINNIPCAGKLPHEIVAPWVGRYKGGVIAATVDILPGQSKMRTPYIRGLDPIDLVDHFSVSNMVNQKNLHGDEDEKDEKDEEAEEADETDESGESGEVDATKAEEEDSDPYLDDEGEKAKEVDVVQERDMVPDENEIPEGQREGDLREEAGEAKEADSIGETMVDENEIPEDQDEGKEEHDQRRRPRKVELDKKEEVTEEKEEKEEEEKKSEKEEKEEEKEEEKPEFTPSQMKLIKKNVKEMTKLINSQIDDMQSERLPDEVGPRMPMFSFINSGMILTGKNLTTKSLIRTFMNHCDRKTIGPKVYLSRSAQQMEALRNPESGVVPSPNWEGFQFSLNCWRGFWSNCCSNCYDEDYGTKILHRILEKKTREDPLHIHIAILGNPMDYHAGEPMAEASIIRLSIPRASSLALVPASQRTSPGFLLSALKISPTPRLMAMLARIALPETPSLGSSPNMQRSSINTCYFYGEKERKHNCPFKCSFEDAIGLALCEKMLHECLYAQQFSPQNLSLDPGTFKSLDEAADRCQKEYIPTYRIIADIITSWKLIAQGHESYPSTNIHSFISPTVFVPIGMAFFKFLSSKPKAKSVAQKTYLNNVRATYEALMDTLFPGEETIQCEVGVREKRACSGFICVQIREEHASPYAKYIEKNGCIDTVHNDFDELTDTDSDVARDIDTSTATKGHLKQSKKKHKVSGRSIGSFSISTSTSPSTFVSHLRSLRYLPYSDRETSLWILSGLCSCLTHSHKRSSHLFECIIEAIPSLLSSHSIIHSQAGLSSKLAISFNMEHAKDRILHPREIDGVMDTIDHGKDPSIRDISSKITSPSKTQEVDGPNAHLSGLLRDFLGEFPPYDQKDGAIIPVQNNKDLGDETRERERCGIDGKMLRKEKKCLEDAKETAKQQDAEEIVKIEDQFDHQFASSSSTDTSRVLSQLHNQLGVAYEEEGLYQKAIESYHFALSLSPMFLVPVFNLANLYLHCEQMENAYNLLDQFVDIVPLFSPSFTPAVTRLWYNVLRAKEEKLITDDKSKHTTSSSSCIVSGGEESSAGKTNGNGAESDSKSSSTKLLSYLIESIPSSIPSLTLLFPSLSFSTSHERREESKLRKVWIHFSPKIDKLICNAVERIVFSPSSRAKLAATISRSSTQQSFPSHDSDGYQLPIVATHGGRYVSDSASSAGYSTTSLLHSLPVSLFYMSASFPLSSFFPPSSPLCSLNDNLTSVLQSINRISHSLLVNTFWIHQLLSFENTQKMFDVAKNGVNCLKSSHPKALVDIVSTKEDNGEMIDRGQNYSREGISHSKCDEEPWRDDMDLAIRESRVNANEDDRQRNKNSGSPGFALHSHYFSHFHTSNRLTDILLHPSFSASNSGSSVSSALASPTVPEYYSNLSTCVLLTLSRRIAVYKEGNETTTSDYVDSHTQKSAPSSAESSATSIPCYLDKVFANQHMLFSLNVFSKLLNHQVSPFSSFSLRVYSLLLSTLLEDTSEQERNEAMKFHRDFHSFPPNPQTSQPSSQTTPDSKRESCSIATNLELKHKFSYILLSLFTHLSYIFNLFAIAIEPPILSFLHSSCVDQCVLPSTLFLILCYILLSLFTHLSYIFNLFAIAIEPPIRMDPSKLVSLTTFPATKVPALSLLSSLFSKLLNHQVSPFSSFSLRVYSLLLSTLLEDTSEQERNEAMKFHRDFHSFPPNPQTSQPSSQTTPDSKRESCSIATNLELKHKFSYILLSLFTHLSYIFNLFAIAIEPPIRMDPSKLVSLTTFPATKVPALSLLSSFFLCGPMRASINPLSHPMLYSPQTKQPTRIDRTPLSHSQTKKEEGEEEGDDEKLGFGHHQVRGQRNSSSSDLSLAKQESAQSLPLLIDVPSPHPLSLSPIPSPSSSSPSYPLALQYLYSLLDEVDSQAARVCICVCLWKLGRYSEALSEAKRVLGWEVPRVDEEERWRKAKEENLAKRKEIMRVQRESFSTILKELYSSPRVNKVKQPNRKQNNSVSDLIILPSDSIPIMRCQNSITSPNIFLSSLPPLHGFPSHPPHPSIPSHVLLPLLLLTLHFSSVLCLFSHCSILLPITLLSVNTGGWREMLEKVGKVAFNEFNSTPEQTEVSFSSPSTSLGPPLSPLLPPEMCSPFKISEWEIVSICLVYDRVLP</sequence>
<feature type="transmembrane region" description="Helical" evidence="3">
    <location>
        <begin position="1573"/>
        <end position="1601"/>
    </location>
</feature>
<feature type="non-terminal residue" evidence="4">
    <location>
        <position position="1"/>
    </location>
</feature>
<comment type="caution">
    <text evidence="4">The sequence shown here is derived from an EMBL/GenBank/DDBJ whole genome shotgun (WGS) entry which is preliminary data.</text>
</comment>
<feature type="region of interest" description="Disordered" evidence="2">
    <location>
        <begin position="1494"/>
        <end position="1515"/>
    </location>
</feature>
<feature type="transmembrane region" description="Helical" evidence="3">
    <location>
        <begin position="1533"/>
        <end position="1553"/>
    </location>
</feature>
<feature type="region of interest" description="Disordered" evidence="2">
    <location>
        <begin position="1678"/>
        <end position="1701"/>
    </location>
</feature>
<feature type="region of interest" description="Disordered" evidence="2">
    <location>
        <begin position="67"/>
        <end position="231"/>
    </location>
</feature>
<feature type="non-terminal residue" evidence="4">
    <location>
        <position position="2137"/>
    </location>
</feature>
<feature type="region of interest" description="Disordered" evidence="2">
    <location>
        <begin position="1406"/>
        <end position="1425"/>
    </location>
</feature>
<protein>
    <submittedName>
        <fullName evidence="4">Uncharacterized protein</fullName>
    </submittedName>
</protein>
<keyword evidence="3" id="KW-1133">Transmembrane helix</keyword>
<gene>
    <name evidence="4" type="ORF">ADUPG1_011193</name>
</gene>
<dbReference type="InterPro" id="IPR019734">
    <property type="entry name" value="TPR_rpt"/>
</dbReference>
<evidence type="ECO:0000256" key="2">
    <source>
        <dbReference type="SAM" id="MobiDB-lite"/>
    </source>
</evidence>
<feature type="compositionally biased region" description="Basic and acidic residues" evidence="2">
    <location>
        <begin position="179"/>
        <end position="198"/>
    </location>
</feature>
<organism evidence="4 5">
    <name type="scientific">Aduncisulcus paluster</name>
    <dbReference type="NCBI Taxonomy" id="2918883"/>
    <lineage>
        <taxon>Eukaryota</taxon>
        <taxon>Metamonada</taxon>
        <taxon>Carpediemonas-like organisms</taxon>
        <taxon>Aduncisulcus</taxon>
    </lineage>
</organism>
<feature type="compositionally biased region" description="Basic and acidic residues" evidence="2">
    <location>
        <begin position="119"/>
        <end position="133"/>
    </location>
</feature>
<evidence type="ECO:0000256" key="1">
    <source>
        <dbReference type="PROSITE-ProRule" id="PRU00339"/>
    </source>
</evidence>
<feature type="compositionally biased region" description="Acidic residues" evidence="2">
    <location>
        <begin position="165"/>
        <end position="178"/>
    </location>
</feature>
<feature type="region of interest" description="Disordered" evidence="2">
    <location>
        <begin position="814"/>
        <end position="834"/>
    </location>
</feature>
<feature type="compositionally biased region" description="Acidic residues" evidence="2">
    <location>
        <begin position="74"/>
        <end position="99"/>
    </location>
</feature>
<feature type="compositionally biased region" description="Basic and acidic residues" evidence="2">
    <location>
        <begin position="141"/>
        <end position="159"/>
    </location>
</feature>
<dbReference type="PROSITE" id="PS50005">
    <property type="entry name" value="TPR"/>
    <property type="match status" value="1"/>
</dbReference>
<name>A0ABQ5JV19_9EUKA</name>
<keyword evidence="3" id="KW-0472">Membrane</keyword>
<feature type="compositionally biased region" description="Basic and acidic residues" evidence="2">
    <location>
        <begin position="1795"/>
        <end position="1811"/>
    </location>
</feature>
<feature type="repeat" description="TPR" evidence="1">
    <location>
        <begin position="931"/>
        <end position="964"/>
    </location>
</feature>
<feature type="compositionally biased region" description="Low complexity" evidence="2">
    <location>
        <begin position="1502"/>
        <end position="1512"/>
    </location>
</feature>
<accession>A0ABQ5JV19</accession>
<feature type="compositionally biased region" description="Low complexity" evidence="2">
    <location>
        <begin position="1030"/>
        <end position="1044"/>
    </location>
</feature>
<proteinExistence type="predicted"/>
<feature type="compositionally biased region" description="Low complexity" evidence="2">
    <location>
        <begin position="1686"/>
        <end position="1696"/>
    </location>
</feature>
<dbReference type="Gene3D" id="1.25.40.10">
    <property type="entry name" value="Tetratricopeptide repeat domain"/>
    <property type="match status" value="1"/>
</dbReference>